<dbReference type="AlphaFoldDB" id="A0A210QDZ3"/>
<feature type="compositionally biased region" description="Polar residues" evidence="1">
    <location>
        <begin position="66"/>
        <end position="76"/>
    </location>
</feature>
<protein>
    <submittedName>
        <fullName evidence="2">Uncharacterized protein</fullName>
    </submittedName>
</protein>
<feature type="compositionally biased region" description="Acidic residues" evidence="1">
    <location>
        <begin position="77"/>
        <end position="87"/>
    </location>
</feature>
<evidence type="ECO:0000313" key="3">
    <source>
        <dbReference type="Proteomes" id="UP000242188"/>
    </source>
</evidence>
<evidence type="ECO:0000313" key="2">
    <source>
        <dbReference type="EMBL" id="OWF46939.1"/>
    </source>
</evidence>
<accession>A0A210QDZ3</accession>
<feature type="region of interest" description="Disordered" evidence="1">
    <location>
        <begin position="66"/>
        <end position="87"/>
    </location>
</feature>
<gene>
    <name evidence="2" type="ORF">KP79_PYT14927</name>
</gene>
<comment type="caution">
    <text evidence="2">The sequence shown here is derived from an EMBL/GenBank/DDBJ whole genome shotgun (WGS) entry which is preliminary data.</text>
</comment>
<reference evidence="2 3" key="1">
    <citation type="journal article" date="2017" name="Nat. Ecol. Evol.">
        <title>Scallop genome provides insights into evolution of bilaterian karyotype and development.</title>
        <authorList>
            <person name="Wang S."/>
            <person name="Zhang J."/>
            <person name="Jiao W."/>
            <person name="Li J."/>
            <person name="Xun X."/>
            <person name="Sun Y."/>
            <person name="Guo X."/>
            <person name="Huan P."/>
            <person name="Dong B."/>
            <person name="Zhang L."/>
            <person name="Hu X."/>
            <person name="Sun X."/>
            <person name="Wang J."/>
            <person name="Zhao C."/>
            <person name="Wang Y."/>
            <person name="Wang D."/>
            <person name="Huang X."/>
            <person name="Wang R."/>
            <person name="Lv J."/>
            <person name="Li Y."/>
            <person name="Zhang Z."/>
            <person name="Liu B."/>
            <person name="Lu W."/>
            <person name="Hui Y."/>
            <person name="Liang J."/>
            <person name="Zhou Z."/>
            <person name="Hou R."/>
            <person name="Li X."/>
            <person name="Liu Y."/>
            <person name="Li H."/>
            <person name="Ning X."/>
            <person name="Lin Y."/>
            <person name="Zhao L."/>
            <person name="Xing Q."/>
            <person name="Dou J."/>
            <person name="Li Y."/>
            <person name="Mao J."/>
            <person name="Guo H."/>
            <person name="Dou H."/>
            <person name="Li T."/>
            <person name="Mu C."/>
            <person name="Jiang W."/>
            <person name="Fu Q."/>
            <person name="Fu X."/>
            <person name="Miao Y."/>
            <person name="Liu J."/>
            <person name="Yu Q."/>
            <person name="Li R."/>
            <person name="Liao H."/>
            <person name="Li X."/>
            <person name="Kong Y."/>
            <person name="Jiang Z."/>
            <person name="Chourrout D."/>
            <person name="Li R."/>
            <person name="Bao Z."/>
        </authorList>
    </citation>
    <scope>NUCLEOTIDE SEQUENCE [LARGE SCALE GENOMIC DNA]</scope>
    <source>
        <strain evidence="2 3">PY_sf001</strain>
    </source>
</reference>
<name>A0A210QDZ3_MIZYE</name>
<evidence type="ECO:0000256" key="1">
    <source>
        <dbReference type="SAM" id="MobiDB-lite"/>
    </source>
</evidence>
<keyword evidence="3" id="KW-1185">Reference proteome</keyword>
<sequence>MVFARKTNPEDAINIYRVHIPHIQPAQLHLSQDVTTQSQFAMSSTQLILPKLSLISKSSSFCDSVNNKHGYRSSTSDEAETPESDDDLVCSVIMKTS</sequence>
<organism evidence="2 3">
    <name type="scientific">Mizuhopecten yessoensis</name>
    <name type="common">Japanese scallop</name>
    <name type="synonym">Patinopecten yessoensis</name>
    <dbReference type="NCBI Taxonomy" id="6573"/>
    <lineage>
        <taxon>Eukaryota</taxon>
        <taxon>Metazoa</taxon>
        <taxon>Spiralia</taxon>
        <taxon>Lophotrochozoa</taxon>
        <taxon>Mollusca</taxon>
        <taxon>Bivalvia</taxon>
        <taxon>Autobranchia</taxon>
        <taxon>Pteriomorphia</taxon>
        <taxon>Pectinida</taxon>
        <taxon>Pectinoidea</taxon>
        <taxon>Pectinidae</taxon>
        <taxon>Mizuhopecten</taxon>
    </lineage>
</organism>
<proteinExistence type="predicted"/>
<dbReference type="OrthoDB" id="1658288at2759"/>
<dbReference type="Proteomes" id="UP000242188">
    <property type="component" value="Unassembled WGS sequence"/>
</dbReference>
<dbReference type="EMBL" id="NEDP02004063">
    <property type="protein sequence ID" value="OWF46939.1"/>
    <property type="molecule type" value="Genomic_DNA"/>
</dbReference>